<reference evidence="6 7" key="1">
    <citation type="journal article" date="2020" name="Mol. Plant">
        <title>The Chromosome-Based Rubber Tree Genome Provides New Insights into Spurge Genome Evolution and Rubber Biosynthesis.</title>
        <authorList>
            <person name="Liu J."/>
            <person name="Shi C."/>
            <person name="Shi C.C."/>
            <person name="Li W."/>
            <person name="Zhang Q.J."/>
            <person name="Zhang Y."/>
            <person name="Li K."/>
            <person name="Lu H.F."/>
            <person name="Shi C."/>
            <person name="Zhu S.T."/>
            <person name="Xiao Z.Y."/>
            <person name="Nan H."/>
            <person name="Yue Y."/>
            <person name="Zhu X.G."/>
            <person name="Wu Y."/>
            <person name="Hong X.N."/>
            <person name="Fan G.Y."/>
            <person name="Tong Y."/>
            <person name="Zhang D."/>
            <person name="Mao C.L."/>
            <person name="Liu Y.L."/>
            <person name="Hao S.J."/>
            <person name="Liu W.Q."/>
            <person name="Lv M.Q."/>
            <person name="Zhang H.B."/>
            <person name="Liu Y."/>
            <person name="Hu-Tang G.R."/>
            <person name="Wang J.P."/>
            <person name="Wang J.H."/>
            <person name="Sun Y.H."/>
            <person name="Ni S.B."/>
            <person name="Chen W.B."/>
            <person name="Zhang X.C."/>
            <person name="Jiao Y.N."/>
            <person name="Eichler E.E."/>
            <person name="Li G.H."/>
            <person name="Liu X."/>
            <person name="Gao L.Z."/>
        </authorList>
    </citation>
    <scope>NUCLEOTIDE SEQUENCE [LARGE SCALE GENOMIC DNA]</scope>
    <source>
        <strain evidence="7">cv. GT1</strain>
        <tissue evidence="6">Leaf</tissue>
    </source>
</reference>
<dbReference type="GO" id="GO:0051726">
    <property type="term" value="P:regulation of cell cycle"/>
    <property type="evidence" value="ECO:0007669"/>
    <property type="project" value="InterPro"/>
</dbReference>
<dbReference type="Proteomes" id="UP000467840">
    <property type="component" value="Chromosome 7"/>
</dbReference>
<dbReference type="InterPro" id="IPR003175">
    <property type="entry name" value="CDI_dom"/>
</dbReference>
<dbReference type="Pfam" id="PF02234">
    <property type="entry name" value="CDI"/>
    <property type="match status" value="1"/>
</dbReference>
<dbReference type="GO" id="GO:0004861">
    <property type="term" value="F:cyclin-dependent protein serine/threonine kinase inhibitor activity"/>
    <property type="evidence" value="ECO:0007669"/>
    <property type="project" value="InterPro"/>
</dbReference>
<evidence type="ECO:0000256" key="2">
    <source>
        <dbReference type="ARBA" id="ARBA00010274"/>
    </source>
</evidence>
<comment type="similarity">
    <text evidence="2">Belongs to the CDI family. ICK/KRP subfamily.</text>
</comment>
<gene>
    <name evidence="6" type="ORF">GH714_000261</name>
</gene>
<dbReference type="InterPro" id="IPR044898">
    <property type="entry name" value="CDI_dom_sf"/>
</dbReference>
<dbReference type="Gene3D" id="4.10.365.10">
    <property type="entry name" value="p27"/>
    <property type="match status" value="1"/>
</dbReference>
<evidence type="ECO:0000313" key="7">
    <source>
        <dbReference type="Proteomes" id="UP000467840"/>
    </source>
</evidence>
<keyword evidence="4" id="KW-0131">Cell cycle</keyword>
<feature type="domain" description="Cyclin-dependent kinase inhibitor" evidence="5">
    <location>
        <begin position="135"/>
        <end position="176"/>
    </location>
</feature>
<proteinExistence type="inferred from homology"/>
<dbReference type="AlphaFoldDB" id="A0A6A6KZA2"/>
<accession>A0A6A6KZA2</accession>
<keyword evidence="3" id="KW-0649">Protein kinase inhibitor</keyword>
<comment type="subcellular location">
    <subcellularLocation>
        <location evidence="1">Nucleus</location>
        <location evidence="1">Nucleoplasm</location>
    </subcellularLocation>
</comment>
<keyword evidence="7" id="KW-1185">Reference proteome</keyword>
<dbReference type="GO" id="GO:0005654">
    <property type="term" value="C:nucleoplasm"/>
    <property type="evidence" value="ECO:0007669"/>
    <property type="project" value="UniProtKB-SubCell"/>
</dbReference>
<dbReference type="InterPro" id="IPR044275">
    <property type="entry name" value="KRP"/>
</dbReference>
<evidence type="ECO:0000313" key="6">
    <source>
        <dbReference type="EMBL" id="KAF2293308.1"/>
    </source>
</evidence>
<name>A0A6A6KZA2_HEVBR</name>
<evidence type="ECO:0000256" key="4">
    <source>
        <dbReference type="ARBA" id="ARBA00023306"/>
    </source>
</evidence>
<organism evidence="6 7">
    <name type="scientific">Hevea brasiliensis</name>
    <name type="common">Para rubber tree</name>
    <name type="synonym">Siphonia brasiliensis</name>
    <dbReference type="NCBI Taxonomy" id="3981"/>
    <lineage>
        <taxon>Eukaryota</taxon>
        <taxon>Viridiplantae</taxon>
        <taxon>Streptophyta</taxon>
        <taxon>Embryophyta</taxon>
        <taxon>Tracheophyta</taxon>
        <taxon>Spermatophyta</taxon>
        <taxon>Magnoliopsida</taxon>
        <taxon>eudicotyledons</taxon>
        <taxon>Gunneridae</taxon>
        <taxon>Pentapetalae</taxon>
        <taxon>rosids</taxon>
        <taxon>fabids</taxon>
        <taxon>Malpighiales</taxon>
        <taxon>Euphorbiaceae</taxon>
        <taxon>Crotonoideae</taxon>
        <taxon>Micrandreae</taxon>
        <taxon>Hevea</taxon>
    </lineage>
</organism>
<sequence length="181" mass="20560">MKIDFDFSFQELNLPSLRFELQDHRFFNLSRDKNISPATSSNSVGFLDGDLCSGSSTSSHCSSNESSLVVSDSLKFTDLEANSFETESSTCFDNKFSSKATNSNEFYWDTDDMDSTTTAGGKTCRETFPVEKISMPTQVEIDEFFAEAEKKEQKRFAEKYNYDVATDVPLEGRYQWHCLKP</sequence>
<dbReference type="EMBL" id="JAAGAX010000013">
    <property type="protein sequence ID" value="KAF2293308.1"/>
    <property type="molecule type" value="Genomic_DNA"/>
</dbReference>
<evidence type="ECO:0000256" key="3">
    <source>
        <dbReference type="ARBA" id="ARBA00023013"/>
    </source>
</evidence>
<dbReference type="PANTHER" id="PTHR46776">
    <property type="entry name" value="CYCLIN-DEPENDENT KINASE INHIBITOR 4-RELATED"/>
    <property type="match status" value="1"/>
</dbReference>
<protein>
    <recommendedName>
        <fullName evidence="5">Cyclin-dependent kinase inhibitor domain-containing protein</fullName>
    </recommendedName>
</protein>
<comment type="caution">
    <text evidence="6">The sequence shown here is derived from an EMBL/GenBank/DDBJ whole genome shotgun (WGS) entry which is preliminary data.</text>
</comment>
<evidence type="ECO:0000259" key="5">
    <source>
        <dbReference type="Pfam" id="PF02234"/>
    </source>
</evidence>
<evidence type="ECO:0000256" key="1">
    <source>
        <dbReference type="ARBA" id="ARBA00004642"/>
    </source>
</evidence>